<dbReference type="InterPro" id="IPR000531">
    <property type="entry name" value="Beta-barrel_TonB"/>
</dbReference>
<evidence type="ECO:0000313" key="9">
    <source>
        <dbReference type="EMBL" id="EGV06013.1"/>
    </source>
</evidence>
<evidence type="ECO:0000256" key="7">
    <source>
        <dbReference type="ARBA" id="ARBA00023237"/>
    </source>
</evidence>
<evidence type="ECO:0000256" key="6">
    <source>
        <dbReference type="ARBA" id="ARBA00023136"/>
    </source>
</evidence>
<keyword evidence="4" id="KW-0812">Transmembrane</keyword>
<dbReference type="Proteomes" id="UP000006235">
    <property type="component" value="Unassembled WGS sequence"/>
</dbReference>
<evidence type="ECO:0000313" key="10">
    <source>
        <dbReference type="Proteomes" id="UP000006235"/>
    </source>
</evidence>
<dbReference type="EMBL" id="AFUV01000010">
    <property type="protein sequence ID" value="EGV06013.1"/>
    <property type="molecule type" value="Genomic_DNA"/>
</dbReference>
<evidence type="ECO:0000256" key="3">
    <source>
        <dbReference type="ARBA" id="ARBA00022452"/>
    </source>
</evidence>
<dbReference type="Pfam" id="PF00593">
    <property type="entry name" value="TonB_dep_Rec_b-barrel"/>
    <property type="match status" value="1"/>
</dbReference>
<keyword evidence="5" id="KW-0798">TonB box</keyword>
<sequence length="123" mass="14020">MGGSLVHYNTSQTKDMPVRYGQPLSNFQLATNNKIDQDHYTARMKGHKFTPYAGVTYDLNENQSLYASYTQIFKQQDNVDVTTKTTLPPLLGSNYEIGWKGSFFNQRLNSSLALFTLEQKIAR</sequence>
<evidence type="ECO:0000256" key="5">
    <source>
        <dbReference type="ARBA" id="ARBA00023077"/>
    </source>
</evidence>
<accession>F9Q8L0</accession>
<keyword evidence="2" id="KW-0813">Transport</keyword>
<gene>
    <name evidence="9" type="ORF">HMPREF9952_1863</name>
</gene>
<dbReference type="Gene3D" id="2.40.170.20">
    <property type="entry name" value="TonB-dependent receptor, beta-barrel domain"/>
    <property type="match status" value="1"/>
</dbReference>
<keyword evidence="7" id="KW-0998">Cell outer membrane</keyword>
<dbReference type="PANTHER" id="PTHR32552:SF74">
    <property type="entry name" value="HYDROXAMATE SIDEROPHORE RECEPTOR FHUE"/>
    <property type="match status" value="1"/>
</dbReference>
<name>F9Q8L0_9PAST</name>
<comment type="caution">
    <text evidence="9">The sequence shown here is derived from an EMBL/GenBank/DDBJ whole genome shotgun (WGS) entry which is preliminary data.</text>
</comment>
<proteinExistence type="predicted"/>
<dbReference type="PANTHER" id="PTHR32552">
    <property type="entry name" value="FERRICHROME IRON RECEPTOR-RELATED"/>
    <property type="match status" value="1"/>
</dbReference>
<comment type="subcellular location">
    <subcellularLocation>
        <location evidence="1">Cell outer membrane</location>
        <topology evidence="1">Multi-pass membrane protein</topology>
    </subcellularLocation>
</comment>
<feature type="domain" description="TonB-dependent receptor-like beta-barrel" evidence="8">
    <location>
        <begin position="32"/>
        <end position="119"/>
    </location>
</feature>
<organism evidence="9 10">
    <name type="scientific">Haemophilus pittmaniae HK 85</name>
    <dbReference type="NCBI Taxonomy" id="1035188"/>
    <lineage>
        <taxon>Bacteria</taxon>
        <taxon>Pseudomonadati</taxon>
        <taxon>Pseudomonadota</taxon>
        <taxon>Gammaproteobacteria</taxon>
        <taxon>Pasteurellales</taxon>
        <taxon>Pasteurellaceae</taxon>
        <taxon>Haemophilus</taxon>
    </lineage>
</organism>
<dbReference type="SUPFAM" id="SSF56935">
    <property type="entry name" value="Porins"/>
    <property type="match status" value="1"/>
</dbReference>
<evidence type="ECO:0000256" key="2">
    <source>
        <dbReference type="ARBA" id="ARBA00022448"/>
    </source>
</evidence>
<evidence type="ECO:0000256" key="4">
    <source>
        <dbReference type="ARBA" id="ARBA00022692"/>
    </source>
</evidence>
<dbReference type="InterPro" id="IPR036942">
    <property type="entry name" value="Beta-barrel_TonB_sf"/>
</dbReference>
<dbReference type="GO" id="GO:0009279">
    <property type="term" value="C:cell outer membrane"/>
    <property type="evidence" value="ECO:0007669"/>
    <property type="project" value="UniProtKB-SubCell"/>
</dbReference>
<evidence type="ECO:0000256" key="1">
    <source>
        <dbReference type="ARBA" id="ARBA00004571"/>
    </source>
</evidence>
<dbReference type="STRING" id="1035188.HMPREF9952_1863"/>
<protein>
    <submittedName>
        <fullName evidence="9">TonB-dependent receptor domain protein</fullName>
    </submittedName>
</protein>
<dbReference type="InterPro" id="IPR039426">
    <property type="entry name" value="TonB-dep_rcpt-like"/>
</dbReference>
<keyword evidence="9" id="KW-0675">Receptor</keyword>
<keyword evidence="6" id="KW-0472">Membrane</keyword>
<reference evidence="9 10" key="1">
    <citation type="submission" date="2011-07" db="EMBL/GenBank/DDBJ databases">
        <authorList>
            <person name="Harkins D.M."/>
            <person name="Madupu R."/>
            <person name="Durkin A.S."/>
            <person name="Torralba M."/>
            <person name="Methe B."/>
            <person name="Sutton G.G."/>
            <person name="Nelson K.E."/>
        </authorList>
    </citation>
    <scope>NUCLEOTIDE SEQUENCE [LARGE SCALE GENOMIC DNA]</scope>
    <source>
        <strain evidence="9 10">HK 85</strain>
    </source>
</reference>
<keyword evidence="3" id="KW-1134">Transmembrane beta strand</keyword>
<dbReference type="AlphaFoldDB" id="F9Q8L0"/>
<dbReference type="GO" id="GO:0015344">
    <property type="term" value="F:siderophore uptake transmembrane transporter activity"/>
    <property type="evidence" value="ECO:0007669"/>
    <property type="project" value="TreeGrafter"/>
</dbReference>
<evidence type="ECO:0000259" key="8">
    <source>
        <dbReference type="Pfam" id="PF00593"/>
    </source>
</evidence>